<comment type="similarity">
    <text evidence="1 2">Belongs to the Iojap/RsfS family.</text>
</comment>
<dbReference type="Gene3D" id="3.30.460.10">
    <property type="entry name" value="Beta Polymerase, domain 2"/>
    <property type="match status" value="1"/>
</dbReference>
<reference evidence="4" key="1">
    <citation type="submission" date="2017-08" db="EMBL/GenBank/DDBJ databases">
        <title>Direct submision.</title>
        <authorList>
            <person name="Kim S.-J."/>
            <person name="Rhee S.-K."/>
        </authorList>
    </citation>
    <scope>NUCLEOTIDE SEQUENCE [LARGE SCALE GENOMIC DNA]</scope>
    <source>
        <strain evidence="4">GI5</strain>
    </source>
</reference>
<keyword evidence="2" id="KW-0678">Repressor</keyword>
<gene>
    <name evidence="2 3" type="primary">rsfS</name>
    <name evidence="3" type="ORF">Kalk_16245</name>
</gene>
<comment type="subcellular location">
    <subcellularLocation>
        <location evidence="2">Cytoplasm</location>
    </subcellularLocation>
</comment>
<evidence type="ECO:0000313" key="3">
    <source>
        <dbReference type="EMBL" id="AUM13884.1"/>
    </source>
</evidence>
<dbReference type="RefSeq" id="WP_101895259.1">
    <property type="nucleotide sequence ID" value="NZ_CP022684.1"/>
</dbReference>
<dbReference type="EMBL" id="CP022684">
    <property type="protein sequence ID" value="AUM13884.1"/>
    <property type="molecule type" value="Genomic_DNA"/>
</dbReference>
<dbReference type="GO" id="GO:0043023">
    <property type="term" value="F:ribosomal large subunit binding"/>
    <property type="evidence" value="ECO:0007669"/>
    <property type="project" value="TreeGrafter"/>
</dbReference>
<protein>
    <recommendedName>
        <fullName evidence="2">Ribosomal silencing factor RsfS</fullName>
    </recommendedName>
</protein>
<proteinExistence type="inferred from homology"/>
<dbReference type="KEGG" id="kak:Kalk_16245"/>
<dbReference type="PANTHER" id="PTHR21043:SF0">
    <property type="entry name" value="MITOCHONDRIAL ASSEMBLY OF RIBOSOMAL LARGE SUBUNIT PROTEIN 1"/>
    <property type="match status" value="1"/>
</dbReference>
<dbReference type="PANTHER" id="PTHR21043">
    <property type="entry name" value="IOJAP SUPERFAMILY ORTHOLOG"/>
    <property type="match status" value="1"/>
</dbReference>
<dbReference type="SUPFAM" id="SSF81301">
    <property type="entry name" value="Nucleotidyltransferase"/>
    <property type="match status" value="1"/>
</dbReference>
<keyword evidence="2" id="KW-0963">Cytoplasm</keyword>
<organism evidence="3 4">
    <name type="scientific">Ketobacter alkanivorans</name>
    <dbReference type="NCBI Taxonomy" id="1917421"/>
    <lineage>
        <taxon>Bacteria</taxon>
        <taxon>Pseudomonadati</taxon>
        <taxon>Pseudomonadota</taxon>
        <taxon>Gammaproteobacteria</taxon>
        <taxon>Pseudomonadales</taxon>
        <taxon>Ketobacteraceae</taxon>
        <taxon>Ketobacter</taxon>
    </lineage>
</organism>
<dbReference type="Pfam" id="PF02410">
    <property type="entry name" value="RsfS"/>
    <property type="match status" value="1"/>
</dbReference>
<name>A0A2K9LSR1_9GAMM</name>
<evidence type="ECO:0000256" key="2">
    <source>
        <dbReference type="HAMAP-Rule" id="MF_01477"/>
    </source>
</evidence>
<dbReference type="GO" id="GO:0042256">
    <property type="term" value="P:cytosolic ribosome assembly"/>
    <property type="evidence" value="ECO:0007669"/>
    <property type="project" value="UniProtKB-UniRule"/>
</dbReference>
<dbReference type="NCBIfam" id="TIGR00090">
    <property type="entry name" value="rsfS_iojap_ybeB"/>
    <property type="match status" value="1"/>
</dbReference>
<dbReference type="GO" id="GO:0090071">
    <property type="term" value="P:negative regulation of ribosome biogenesis"/>
    <property type="evidence" value="ECO:0007669"/>
    <property type="project" value="UniProtKB-UniRule"/>
</dbReference>
<keyword evidence="4" id="KW-1185">Reference proteome</keyword>
<dbReference type="InterPro" id="IPR004394">
    <property type="entry name" value="Iojap/RsfS/C7orf30"/>
</dbReference>
<accession>A0A2K9LSR1</accession>
<dbReference type="HAMAP" id="MF_01477">
    <property type="entry name" value="Iojap_RsfS"/>
    <property type="match status" value="1"/>
</dbReference>
<evidence type="ECO:0000313" key="4">
    <source>
        <dbReference type="Proteomes" id="UP000235116"/>
    </source>
</evidence>
<dbReference type="OrthoDB" id="9793681at2"/>
<keyword evidence="2" id="KW-0810">Translation regulation</keyword>
<evidence type="ECO:0000256" key="1">
    <source>
        <dbReference type="ARBA" id="ARBA00010574"/>
    </source>
</evidence>
<comment type="subunit">
    <text evidence="2">Interacts with ribosomal protein uL14 (rplN).</text>
</comment>
<dbReference type="Proteomes" id="UP000235116">
    <property type="component" value="Chromosome"/>
</dbReference>
<dbReference type="GO" id="GO:0005737">
    <property type="term" value="C:cytoplasm"/>
    <property type="evidence" value="ECO:0007669"/>
    <property type="project" value="UniProtKB-SubCell"/>
</dbReference>
<dbReference type="InterPro" id="IPR043519">
    <property type="entry name" value="NT_sf"/>
</dbReference>
<dbReference type="GO" id="GO:0017148">
    <property type="term" value="P:negative regulation of translation"/>
    <property type="evidence" value="ECO:0007669"/>
    <property type="project" value="UniProtKB-UniRule"/>
</dbReference>
<comment type="function">
    <text evidence="2">Functions as a ribosomal silencing factor. Interacts with ribosomal protein uL14 (rplN), blocking formation of intersubunit bridge B8. Prevents association of the 30S and 50S ribosomal subunits and the formation of functional ribosomes, thus repressing translation.</text>
</comment>
<dbReference type="AlphaFoldDB" id="A0A2K9LSR1"/>
<sequence length="113" mass="12712">MTDLQTLKDITMNALEDMKAKDIVVLDVKPLTSVADLMIVASGTSNRHVKSIADNVREQVKKNGMMPLGVEGEDVAEWVLVDLGDIIVHVMLPDTRRFYDLEKLWSMSPDRQD</sequence>